<keyword evidence="1" id="KW-0812">Transmembrane</keyword>
<feature type="transmembrane region" description="Helical" evidence="1">
    <location>
        <begin position="74"/>
        <end position="92"/>
    </location>
</feature>
<dbReference type="EMBL" id="VAFM01000002">
    <property type="protein sequence ID" value="TKW60536.1"/>
    <property type="molecule type" value="Genomic_DNA"/>
</dbReference>
<proteinExistence type="predicted"/>
<protein>
    <submittedName>
        <fullName evidence="2">Uncharacterized protein</fullName>
    </submittedName>
</protein>
<feature type="transmembrane region" description="Helical" evidence="1">
    <location>
        <begin position="12"/>
        <end position="35"/>
    </location>
</feature>
<organism evidence="2 3">
    <name type="scientific">Blastochloris viridis</name>
    <name type="common">Rhodopseudomonas viridis</name>
    <dbReference type="NCBI Taxonomy" id="1079"/>
    <lineage>
        <taxon>Bacteria</taxon>
        <taxon>Pseudomonadati</taxon>
        <taxon>Pseudomonadota</taxon>
        <taxon>Alphaproteobacteria</taxon>
        <taxon>Hyphomicrobiales</taxon>
        <taxon>Blastochloridaceae</taxon>
        <taxon>Blastochloris</taxon>
    </lineage>
</organism>
<accession>A0A6N4RBV8</accession>
<dbReference type="Proteomes" id="UP000320948">
    <property type="component" value="Unassembled WGS sequence"/>
</dbReference>
<keyword evidence="1" id="KW-1133">Transmembrane helix</keyword>
<evidence type="ECO:0000313" key="3">
    <source>
        <dbReference type="Proteomes" id="UP000320948"/>
    </source>
</evidence>
<gene>
    <name evidence="2" type="ORF">DI628_06440</name>
</gene>
<reference evidence="2 3" key="1">
    <citation type="journal article" date="2017" name="Nat. Commun.">
        <title>In situ click chemistry generation of cyclooxygenase-2 inhibitors.</title>
        <authorList>
            <person name="Bhardwaj A."/>
            <person name="Kaur J."/>
            <person name="Wuest M."/>
            <person name="Wuest F."/>
        </authorList>
    </citation>
    <scope>NUCLEOTIDE SEQUENCE [LARGE SCALE GENOMIC DNA]</scope>
    <source>
        <strain evidence="2">S2_018_000_R2_106</strain>
    </source>
</reference>
<comment type="caution">
    <text evidence="2">The sequence shown here is derived from an EMBL/GenBank/DDBJ whole genome shotgun (WGS) entry which is preliminary data.</text>
</comment>
<sequence length="99" mass="11119">MLFHPDFLSVLIELTALVALYLTVIGNIAFLILMLQGNPKPPFLIIQTLASSVFTFGILALLNGWWVVTHTPQMAWNLGMVLLIGLQLIRVFQLPMRQT</sequence>
<evidence type="ECO:0000313" key="2">
    <source>
        <dbReference type="EMBL" id="TKW60536.1"/>
    </source>
</evidence>
<evidence type="ECO:0000256" key="1">
    <source>
        <dbReference type="SAM" id="Phobius"/>
    </source>
</evidence>
<dbReference type="AlphaFoldDB" id="A0A6N4RBV8"/>
<keyword evidence="1" id="KW-0472">Membrane</keyword>
<name>A0A6N4RBV8_BLAVI</name>
<feature type="transmembrane region" description="Helical" evidence="1">
    <location>
        <begin position="42"/>
        <end position="68"/>
    </location>
</feature>